<dbReference type="InParanoid" id="A0A317XPI9"/>
<gene>
    <name evidence="2" type="ORF">BCV70DRAFT_190809</name>
</gene>
<keyword evidence="1" id="KW-0732">Signal</keyword>
<feature type="signal peptide" evidence="1">
    <location>
        <begin position="1"/>
        <end position="20"/>
    </location>
</feature>
<evidence type="ECO:0000313" key="2">
    <source>
        <dbReference type="EMBL" id="PWY99787.1"/>
    </source>
</evidence>
<dbReference type="EMBL" id="KZ819194">
    <property type="protein sequence ID" value="PWY99787.1"/>
    <property type="molecule type" value="Genomic_DNA"/>
</dbReference>
<accession>A0A317XPI9</accession>
<evidence type="ECO:0000313" key="3">
    <source>
        <dbReference type="Proteomes" id="UP000246740"/>
    </source>
</evidence>
<feature type="chain" id="PRO_5016349516" evidence="1">
    <location>
        <begin position="21"/>
        <end position="224"/>
    </location>
</feature>
<proteinExistence type="predicted"/>
<dbReference type="OrthoDB" id="3353671at2759"/>
<dbReference type="Proteomes" id="UP000246740">
    <property type="component" value="Unassembled WGS sequence"/>
</dbReference>
<name>A0A317XPI9_9BASI</name>
<sequence>MKFNASFALLAAALASISSASPLSFNEDDQITVPIQVPFSSSPKFLTFPNWFGSTDDGDDGDVCPDLPVSCVKDGKVIGDIGTKPFKRQGLSCEQAHKTKNAAECNTKYLVHCKTRCEARGPLGGKLAPAESAYDRISESVHKLAADGDEGDICPDMKVSCKDKDGKSVGSLGKKPFCRDGLTCHQCHQTENTAACNAKFLVDCKAQCEATGPLGGKSVFVYRA</sequence>
<dbReference type="AlphaFoldDB" id="A0A317XPI9"/>
<protein>
    <submittedName>
        <fullName evidence="2">Uncharacterized protein</fullName>
    </submittedName>
</protein>
<organism evidence="2 3">
    <name type="scientific">Testicularia cyperi</name>
    <dbReference type="NCBI Taxonomy" id="1882483"/>
    <lineage>
        <taxon>Eukaryota</taxon>
        <taxon>Fungi</taxon>
        <taxon>Dikarya</taxon>
        <taxon>Basidiomycota</taxon>
        <taxon>Ustilaginomycotina</taxon>
        <taxon>Ustilaginomycetes</taxon>
        <taxon>Ustilaginales</taxon>
        <taxon>Anthracoideaceae</taxon>
        <taxon>Testicularia</taxon>
    </lineage>
</organism>
<evidence type="ECO:0000256" key="1">
    <source>
        <dbReference type="SAM" id="SignalP"/>
    </source>
</evidence>
<reference evidence="2 3" key="1">
    <citation type="journal article" date="2018" name="Mol. Biol. Evol.">
        <title>Broad Genomic Sampling Reveals a Smut Pathogenic Ancestry of the Fungal Clade Ustilaginomycotina.</title>
        <authorList>
            <person name="Kijpornyongpan T."/>
            <person name="Mondo S.J."/>
            <person name="Barry K."/>
            <person name="Sandor L."/>
            <person name="Lee J."/>
            <person name="Lipzen A."/>
            <person name="Pangilinan J."/>
            <person name="LaButti K."/>
            <person name="Hainaut M."/>
            <person name="Henrissat B."/>
            <person name="Grigoriev I.V."/>
            <person name="Spatafora J.W."/>
            <person name="Aime M.C."/>
        </authorList>
    </citation>
    <scope>NUCLEOTIDE SEQUENCE [LARGE SCALE GENOMIC DNA]</scope>
    <source>
        <strain evidence="2 3">MCA 3645</strain>
    </source>
</reference>
<keyword evidence="3" id="KW-1185">Reference proteome</keyword>